<feature type="region of interest" description="Disordered" evidence="4">
    <location>
        <begin position="176"/>
        <end position="206"/>
    </location>
</feature>
<dbReference type="Gene3D" id="3.30.70.580">
    <property type="entry name" value="Pseudouridine synthase I, catalytic domain, N-terminal subdomain"/>
    <property type="match status" value="1"/>
</dbReference>
<accession>A0AA40BW13</accession>
<dbReference type="GO" id="GO:0031119">
    <property type="term" value="P:tRNA pseudouridine synthesis"/>
    <property type="evidence" value="ECO:0007669"/>
    <property type="project" value="TreeGrafter"/>
</dbReference>
<dbReference type="CDD" id="cd02569">
    <property type="entry name" value="PseudoU_synth_ScPus3"/>
    <property type="match status" value="1"/>
</dbReference>
<evidence type="ECO:0000256" key="2">
    <source>
        <dbReference type="ARBA" id="ARBA00022694"/>
    </source>
</evidence>
<comment type="caution">
    <text evidence="6">The sequence shown here is derived from an EMBL/GenBank/DDBJ whole genome shotgun (WGS) entry which is preliminary data.</text>
</comment>
<evidence type="ECO:0000313" key="6">
    <source>
        <dbReference type="EMBL" id="KAK0615831.1"/>
    </source>
</evidence>
<feature type="region of interest" description="Disordered" evidence="4">
    <location>
        <begin position="587"/>
        <end position="615"/>
    </location>
</feature>
<dbReference type="Proteomes" id="UP001174934">
    <property type="component" value="Unassembled WGS sequence"/>
</dbReference>
<name>A0AA40BW13_9PEZI</name>
<dbReference type="HAMAP" id="MF_00171">
    <property type="entry name" value="TruA"/>
    <property type="match status" value="1"/>
</dbReference>
<feature type="domain" description="Pseudouridine synthase I TruA alpha/beta" evidence="5">
    <location>
        <begin position="303"/>
        <end position="436"/>
    </location>
</feature>
<dbReference type="GO" id="GO:0005737">
    <property type="term" value="C:cytoplasm"/>
    <property type="evidence" value="ECO:0007669"/>
    <property type="project" value="TreeGrafter"/>
</dbReference>
<evidence type="ECO:0000313" key="7">
    <source>
        <dbReference type="Proteomes" id="UP001174934"/>
    </source>
</evidence>
<dbReference type="PANTHER" id="PTHR11142">
    <property type="entry name" value="PSEUDOURIDYLATE SYNTHASE"/>
    <property type="match status" value="1"/>
</dbReference>
<keyword evidence="2" id="KW-0819">tRNA processing</keyword>
<feature type="region of interest" description="Disordered" evidence="4">
    <location>
        <begin position="34"/>
        <end position="74"/>
    </location>
</feature>
<feature type="compositionally biased region" description="Pro residues" evidence="4">
    <location>
        <begin position="44"/>
        <end position="60"/>
    </location>
</feature>
<evidence type="ECO:0000256" key="3">
    <source>
        <dbReference type="ARBA" id="ARBA00023235"/>
    </source>
</evidence>
<proteinExistence type="inferred from homology"/>
<dbReference type="AlphaFoldDB" id="A0AA40BW13"/>
<evidence type="ECO:0000259" key="5">
    <source>
        <dbReference type="Pfam" id="PF01416"/>
    </source>
</evidence>
<evidence type="ECO:0000256" key="1">
    <source>
        <dbReference type="ARBA" id="ARBA00009375"/>
    </source>
</evidence>
<dbReference type="InterPro" id="IPR041707">
    <property type="entry name" value="Pus3-like"/>
</dbReference>
<dbReference type="GO" id="GO:1990481">
    <property type="term" value="P:mRNA pseudouridine synthesis"/>
    <property type="evidence" value="ECO:0007669"/>
    <property type="project" value="TreeGrafter"/>
</dbReference>
<organism evidence="6 7">
    <name type="scientific">Bombardia bombarda</name>
    <dbReference type="NCBI Taxonomy" id="252184"/>
    <lineage>
        <taxon>Eukaryota</taxon>
        <taxon>Fungi</taxon>
        <taxon>Dikarya</taxon>
        <taxon>Ascomycota</taxon>
        <taxon>Pezizomycotina</taxon>
        <taxon>Sordariomycetes</taxon>
        <taxon>Sordariomycetidae</taxon>
        <taxon>Sordariales</taxon>
        <taxon>Lasiosphaeriaceae</taxon>
        <taxon>Bombardia</taxon>
    </lineage>
</organism>
<dbReference type="GO" id="GO:0003723">
    <property type="term" value="F:RNA binding"/>
    <property type="evidence" value="ECO:0007669"/>
    <property type="project" value="InterPro"/>
</dbReference>
<dbReference type="SUPFAM" id="SSF55120">
    <property type="entry name" value="Pseudouridine synthase"/>
    <property type="match status" value="1"/>
</dbReference>
<dbReference type="InterPro" id="IPR020103">
    <property type="entry name" value="PsdUridine_synth_cat_dom_sf"/>
</dbReference>
<dbReference type="Pfam" id="PF01416">
    <property type="entry name" value="PseudoU_synth_1"/>
    <property type="match status" value="1"/>
</dbReference>
<dbReference type="InterPro" id="IPR020095">
    <property type="entry name" value="PsdUridine_synth_TruA_C"/>
</dbReference>
<protein>
    <submittedName>
        <fullName evidence="6">Pseudouridine synthase</fullName>
    </submittedName>
</protein>
<sequence>MAAITPAGTPPPDYSKYTKDALLKRVKFLENELRRRPEPASPLIAPPPPPPPVALPPTPEPAAVAGEGTPTVEGAKAPKVKNKKLDPARYSTRLIALKLAYLGSNYYGFEYQATAAVPTIEEELWKALTKSCLINPERPEEVDFGPYEYSKCGRTDRGVSAFGQVIGIRVRSNRPVPKEDTMLSGGDPSVDPSAATTTTTPTAETAEVVPEIKKPEWDPIADEIAYCRVLNRLLPPDIRILAWAPTLPKDFSARFSCRERQYRYFFTQPAFSPMPSLPHQTTNRAGGKALRDGWLDLDAMKKAAKMFEGVHDFRNFCKIDPAKQMTIFMRRVFEADIVEVKDVDTALPYLNRAEFNPYNDNKADDAHPKVYYFHVRGSAFLWHQIRHMIAILFLVGQGLEPPSVITDLLDVDKNPRRPGYLMADEVPLVLWDCIFPVLPADVADEANAHDPAQEERVETNNVDSIDWLWLGEDNPLNLHGSSGLVDHLWAHWRGKKMEELLANRLLDCVASKADLGRRVDRAPVKPIRSQKIYDGGNAARYAGSYIPVLKRPLLGTVQEQNDKWAQSKGFASGEEMTRNKLWRAAIKERKRGGGSGSGSGRGTPVEVEGDVVMEE</sequence>
<evidence type="ECO:0000256" key="4">
    <source>
        <dbReference type="SAM" id="MobiDB-lite"/>
    </source>
</evidence>
<dbReference type="InterPro" id="IPR001406">
    <property type="entry name" value="PsdUridine_synth_TruA"/>
</dbReference>
<dbReference type="NCBIfam" id="TIGR00071">
    <property type="entry name" value="hisT_truA"/>
    <property type="match status" value="1"/>
</dbReference>
<dbReference type="PANTHER" id="PTHR11142:SF5">
    <property type="entry name" value="TRNA PSEUDOURIDINE(38_39) SYNTHASE"/>
    <property type="match status" value="1"/>
</dbReference>
<feature type="compositionally biased region" description="Low complexity" evidence="4">
    <location>
        <begin position="194"/>
        <end position="206"/>
    </location>
</feature>
<keyword evidence="7" id="KW-1185">Reference proteome</keyword>
<reference evidence="6" key="1">
    <citation type="submission" date="2023-06" db="EMBL/GenBank/DDBJ databases">
        <title>Genome-scale phylogeny and comparative genomics of the fungal order Sordariales.</title>
        <authorList>
            <consortium name="Lawrence Berkeley National Laboratory"/>
            <person name="Hensen N."/>
            <person name="Bonometti L."/>
            <person name="Westerberg I."/>
            <person name="Brannstrom I.O."/>
            <person name="Guillou S."/>
            <person name="Cros-Aarteil S."/>
            <person name="Calhoun S."/>
            <person name="Haridas S."/>
            <person name="Kuo A."/>
            <person name="Mondo S."/>
            <person name="Pangilinan J."/>
            <person name="Riley R."/>
            <person name="LaButti K."/>
            <person name="Andreopoulos B."/>
            <person name="Lipzen A."/>
            <person name="Chen C."/>
            <person name="Yanf M."/>
            <person name="Daum C."/>
            <person name="Ng V."/>
            <person name="Clum A."/>
            <person name="Steindorff A."/>
            <person name="Ohm R."/>
            <person name="Martin F."/>
            <person name="Silar P."/>
            <person name="Natvig D."/>
            <person name="Lalanne C."/>
            <person name="Gautier V."/>
            <person name="Ament-velasquez S.L."/>
            <person name="Kruys A."/>
            <person name="Hutchinson M.I."/>
            <person name="Powell A.J."/>
            <person name="Barry K."/>
            <person name="Miller A.N."/>
            <person name="Grigoriev I.V."/>
            <person name="Debuchy R."/>
            <person name="Gladieux P."/>
            <person name="Thoren M.H."/>
            <person name="Johannesson H."/>
        </authorList>
    </citation>
    <scope>NUCLEOTIDE SEQUENCE</scope>
    <source>
        <strain evidence="6">SMH3391-2</strain>
    </source>
</reference>
<dbReference type="GO" id="GO:0009982">
    <property type="term" value="F:pseudouridine synthase activity"/>
    <property type="evidence" value="ECO:0007669"/>
    <property type="project" value="InterPro"/>
</dbReference>
<dbReference type="EMBL" id="JAULSR010000006">
    <property type="protein sequence ID" value="KAK0615831.1"/>
    <property type="molecule type" value="Genomic_DNA"/>
</dbReference>
<dbReference type="GO" id="GO:0005634">
    <property type="term" value="C:nucleus"/>
    <property type="evidence" value="ECO:0007669"/>
    <property type="project" value="TreeGrafter"/>
</dbReference>
<dbReference type="InterPro" id="IPR020097">
    <property type="entry name" value="PsdUridine_synth_TruA_a/b_dom"/>
</dbReference>
<keyword evidence="3" id="KW-0413">Isomerase</keyword>
<comment type="similarity">
    <text evidence="1">Belongs to the tRNA pseudouridine synthase TruA family.</text>
</comment>
<dbReference type="Gene3D" id="3.30.70.660">
    <property type="entry name" value="Pseudouridine synthase I, catalytic domain, C-terminal subdomain"/>
    <property type="match status" value="1"/>
</dbReference>
<dbReference type="InterPro" id="IPR020094">
    <property type="entry name" value="TruA/RsuA/RluB/E/F_N"/>
</dbReference>
<gene>
    <name evidence="6" type="ORF">B0T17DRAFT_510400</name>
</gene>